<comment type="caution">
    <text evidence="8">The sequence shown here is derived from an EMBL/GenBank/DDBJ whole genome shotgun (WGS) entry which is preliminary data.</text>
</comment>
<evidence type="ECO:0000256" key="5">
    <source>
        <dbReference type="ARBA" id="ARBA00023195"/>
    </source>
</evidence>
<evidence type="ECO:0000313" key="8">
    <source>
        <dbReference type="EMBL" id="MPM30386.1"/>
    </source>
</evidence>
<evidence type="ECO:0000256" key="1">
    <source>
        <dbReference type="ARBA" id="ARBA00008857"/>
    </source>
</evidence>
<dbReference type="GO" id="GO:0046718">
    <property type="term" value="P:symbiont entry into host cell"/>
    <property type="evidence" value="ECO:0007669"/>
    <property type="project" value="UniProtKB-KW"/>
</dbReference>
<evidence type="ECO:0000256" key="3">
    <source>
        <dbReference type="ARBA" id="ARBA00023125"/>
    </source>
</evidence>
<gene>
    <name evidence="8" type="primary">xerC_125</name>
    <name evidence="8" type="ORF">SDC9_76935</name>
</gene>
<evidence type="ECO:0000256" key="4">
    <source>
        <dbReference type="ARBA" id="ARBA00023172"/>
    </source>
</evidence>
<accession>A0A644YPF2</accession>
<sequence length="368" mass="42493">MECLKCHKSIPDDAIVCCYCGKRLGTQNRKAKKRPNGTGCIYKLGGNRVKPWGIKKNGTFLGAYSTKAMAIETLEKLQKKPVSEAYNFTLEEVRELWKKEHYPVLSEKGRESYDLAWSLFEPIKENKMRDIRTEDVQKLVDVQVSKGRSRSQCEKIRGLYSQLCKVAMREDILDKNYALFLRLPKSKRPDRLVFTEKEIKMLKVDAKTNDTSKIILMLIYTGFRINELLQLPKAGVNLEKGIFTGGEKTEAGKNRVVPIHPEILAYVQEFMREAKEDLFLSGYAGNKDDHNFRSREYYPTLERLGIRSEDRPMKPHTCRYTFATRGAKSGVSQEALQKLMGHAKYDTTTDFYIQDDVDMLKKEMKKLK</sequence>
<dbReference type="GO" id="GO:0075713">
    <property type="term" value="P:establishment of integrated proviral latency"/>
    <property type="evidence" value="ECO:0007669"/>
    <property type="project" value="UniProtKB-KW"/>
</dbReference>
<dbReference type="InterPro" id="IPR010998">
    <property type="entry name" value="Integrase_recombinase_N"/>
</dbReference>
<reference evidence="8" key="1">
    <citation type="submission" date="2019-08" db="EMBL/GenBank/DDBJ databases">
        <authorList>
            <person name="Kucharzyk K."/>
            <person name="Murdoch R.W."/>
            <person name="Higgins S."/>
            <person name="Loffler F."/>
        </authorList>
    </citation>
    <scope>NUCLEOTIDE SEQUENCE</scope>
</reference>
<dbReference type="Pfam" id="PF00589">
    <property type="entry name" value="Phage_integrase"/>
    <property type="match status" value="1"/>
</dbReference>
<dbReference type="SUPFAM" id="SSF56349">
    <property type="entry name" value="DNA breaking-rejoining enzymes"/>
    <property type="match status" value="1"/>
</dbReference>
<dbReference type="GO" id="GO:0015074">
    <property type="term" value="P:DNA integration"/>
    <property type="evidence" value="ECO:0007669"/>
    <property type="project" value="UniProtKB-KW"/>
</dbReference>
<protein>
    <submittedName>
        <fullName evidence="8">Tyrosine recombinase XerC</fullName>
    </submittedName>
</protein>
<dbReference type="Gene3D" id="1.10.443.10">
    <property type="entry name" value="Intergrase catalytic core"/>
    <property type="match status" value="1"/>
</dbReference>
<dbReference type="InterPro" id="IPR011010">
    <property type="entry name" value="DNA_brk_join_enz"/>
</dbReference>
<comment type="similarity">
    <text evidence="1">Belongs to the 'phage' integrase family.</text>
</comment>
<keyword evidence="6" id="KW-1160">Virus entry into host cell</keyword>
<organism evidence="8">
    <name type="scientific">bioreactor metagenome</name>
    <dbReference type="NCBI Taxonomy" id="1076179"/>
    <lineage>
        <taxon>unclassified sequences</taxon>
        <taxon>metagenomes</taxon>
        <taxon>ecological metagenomes</taxon>
    </lineage>
</organism>
<dbReference type="PANTHER" id="PTHR30629">
    <property type="entry name" value="PROPHAGE INTEGRASE"/>
    <property type="match status" value="1"/>
</dbReference>
<dbReference type="PROSITE" id="PS51898">
    <property type="entry name" value="TYR_RECOMBINASE"/>
    <property type="match status" value="1"/>
</dbReference>
<proteinExistence type="inferred from homology"/>
<dbReference type="InterPro" id="IPR050808">
    <property type="entry name" value="Phage_Integrase"/>
</dbReference>
<evidence type="ECO:0000256" key="2">
    <source>
        <dbReference type="ARBA" id="ARBA00022908"/>
    </source>
</evidence>
<evidence type="ECO:0000256" key="6">
    <source>
        <dbReference type="ARBA" id="ARBA00023296"/>
    </source>
</evidence>
<dbReference type="AlphaFoldDB" id="A0A644YPF2"/>
<keyword evidence="3" id="KW-0238">DNA-binding</keyword>
<dbReference type="InterPro" id="IPR002104">
    <property type="entry name" value="Integrase_catalytic"/>
</dbReference>
<name>A0A644YPF2_9ZZZZ</name>
<keyword evidence="2" id="KW-0229">DNA integration</keyword>
<dbReference type="PANTHER" id="PTHR30629:SF2">
    <property type="entry name" value="PROPHAGE INTEGRASE INTS-RELATED"/>
    <property type="match status" value="1"/>
</dbReference>
<dbReference type="CDD" id="cd00397">
    <property type="entry name" value="DNA_BRE_C"/>
    <property type="match status" value="1"/>
</dbReference>
<dbReference type="Gene3D" id="1.10.150.130">
    <property type="match status" value="1"/>
</dbReference>
<dbReference type="InterPro" id="IPR013762">
    <property type="entry name" value="Integrase-like_cat_sf"/>
</dbReference>
<dbReference type="GO" id="GO:0044826">
    <property type="term" value="P:viral genome integration into host DNA"/>
    <property type="evidence" value="ECO:0007669"/>
    <property type="project" value="UniProtKB-KW"/>
</dbReference>
<dbReference type="GO" id="GO:0006310">
    <property type="term" value="P:DNA recombination"/>
    <property type="evidence" value="ECO:0007669"/>
    <property type="project" value="UniProtKB-KW"/>
</dbReference>
<keyword evidence="4" id="KW-0233">DNA recombination</keyword>
<dbReference type="EMBL" id="VSSQ01005773">
    <property type="protein sequence ID" value="MPM30386.1"/>
    <property type="molecule type" value="Genomic_DNA"/>
</dbReference>
<feature type="domain" description="Tyr recombinase" evidence="7">
    <location>
        <begin position="187"/>
        <end position="365"/>
    </location>
</feature>
<evidence type="ECO:0000259" key="7">
    <source>
        <dbReference type="PROSITE" id="PS51898"/>
    </source>
</evidence>
<dbReference type="GO" id="GO:0003677">
    <property type="term" value="F:DNA binding"/>
    <property type="evidence" value="ECO:0007669"/>
    <property type="project" value="UniProtKB-KW"/>
</dbReference>
<keyword evidence="5" id="KW-1179">Viral genome integration</keyword>